<organism evidence="1 2">
    <name type="scientific">Yellowstone Lake virophage 5</name>
    <dbReference type="NCBI Taxonomy" id="1557033"/>
    <lineage>
        <taxon>Viruses</taxon>
        <taxon>Varidnaviria</taxon>
        <taxon>Bamfordvirae</taxon>
        <taxon>Preplasmiviricota</taxon>
        <taxon>Polisuviricotina</taxon>
        <taxon>Virophaviricetes</taxon>
        <taxon>Priklausovirales</taxon>
        <taxon>Burtonviroviridae</taxon>
        <taxon>Burquivirus</taxon>
        <taxon>Burquivirus flavolapense</taxon>
    </lineage>
</organism>
<gene>
    <name evidence="1" type="ORF">YSLV5_ORF28</name>
</gene>
<sequence length="115" mass="12566">MTSLSITSETDSVERLTAIMRGSERTTAKVAPVGIIAMAKAVGECEVKGAGCGIWAYNPEDDEMIEVCQTGARRTCYAAYHFVMKNKSKVIAKADYARDKARMTLEKRRLAKGGK</sequence>
<protein>
    <submittedName>
        <fullName evidence="1">Uncharacterized protein</fullName>
    </submittedName>
</protein>
<dbReference type="GeneID" id="26131773"/>
<dbReference type="KEGG" id="vg:26131773"/>
<reference evidence="1 2" key="1">
    <citation type="journal article" date="2014" name="J. Virol.">
        <title>Three novel virophage genomes discovered from Yellowstone Lake metagenomes.</title>
        <authorList>
            <person name="Zhou J."/>
            <person name="Sun D."/>
            <person name="Childers A."/>
            <person name="McDermott T.R."/>
            <person name="Wang Y."/>
            <person name="Liles M.R."/>
        </authorList>
    </citation>
    <scope>NUCLEOTIDE SEQUENCE [LARGE SCALE GENOMIC DNA]</scope>
</reference>
<dbReference type="EMBL" id="KM502589">
    <property type="protein sequence ID" value="AIW01886.1"/>
    <property type="molecule type" value="Genomic_DNA"/>
</dbReference>
<accession>A0A0A0RJU0</accession>
<evidence type="ECO:0000313" key="2">
    <source>
        <dbReference type="Proteomes" id="UP000201191"/>
    </source>
</evidence>
<dbReference type="RefSeq" id="YP_009177811.1">
    <property type="nucleotide sequence ID" value="NC_028269.1"/>
</dbReference>
<name>A0A0A0RJU0_9VIRU</name>
<proteinExistence type="predicted"/>
<dbReference type="Proteomes" id="UP000201191">
    <property type="component" value="Segment"/>
</dbReference>
<keyword evidence="2" id="KW-1185">Reference proteome</keyword>
<evidence type="ECO:0000313" key="1">
    <source>
        <dbReference type="EMBL" id="AIW01886.1"/>
    </source>
</evidence>